<evidence type="ECO:0000313" key="3">
    <source>
        <dbReference type="Proteomes" id="UP001179952"/>
    </source>
</evidence>
<evidence type="ECO:0000256" key="1">
    <source>
        <dbReference type="SAM" id="MobiDB-lite"/>
    </source>
</evidence>
<name>A0AAV9AAS5_ACOGR</name>
<keyword evidence="3" id="KW-1185">Reference proteome</keyword>
<reference evidence="2" key="2">
    <citation type="submission" date="2023-06" db="EMBL/GenBank/DDBJ databases">
        <authorList>
            <person name="Ma L."/>
            <person name="Liu K.-W."/>
            <person name="Li Z."/>
            <person name="Hsiao Y.-Y."/>
            <person name="Qi Y."/>
            <person name="Fu T."/>
            <person name="Tang G."/>
            <person name="Zhang D."/>
            <person name="Sun W.-H."/>
            <person name="Liu D.-K."/>
            <person name="Li Y."/>
            <person name="Chen G.-Z."/>
            <person name="Liu X.-D."/>
            <person name="Liao X.-Y."/>
            <person name="Jiang Y.-T."/>
            <person name="Yu X."/>
            <person name="Hao Y."/>
            <person name="Huang J."/>
            <person name="Zhao X.-W."/>
            <person name="Ke S."/>
            <person name="Chen Y.-Y."/>
            <person name="Wu W.-L."/>
            <person name="Hsu J.-L."/>
            <person name="Lin Y.-F."/>
            <person name="Huang M.-D."/>
            <person name="Li C.-Y."/>
            <person name="Huang L."/>
            <person name="Wang Z.-W."/>
            <person name="Zhao X."/>
            <person name="Zhong W.-Y."/>
            <person name="Peng D.-H."/>
            <person name="Ahmad S."/>
            <person name="Lan S."/>
            <person name="Zhang J.-S."/>
            <person name="Tsai W.-C."/>
            <person name="Van De Peer Y."/>
            <person name="Liu Z.-J."/>
        </authorList>
    </citation>
    <scope>NUCLEOTIDE SEQUENCE</scope>
    <source>
        <strain evidence="2">SCP</strain>
        <tissue evidence="2">Leaves</tissue>
    </source>
</reference>
<protein>
    <submittedName>
        <fullName evidence="2">Uncharacterized protein</fullName>
    </submittedName>
</protein>
<evidence type="ECO:0000313" key="2">
    <source>
        <dbReference type="EMBL" id="KAK1261244.1"/>
    </source>
</evidence>
<sequence length="183" mass="19280">MSRDNLPATPSSYSALLRQCIRHRDLLHGRALHRHLSNLPPSPISPTPSSSFTPNAACASDLIGREGGGGGGGWRGGGEGAAVEEVAVADALAEEGEAGRLSRDMQSRTIRASWRRAEEAREGVEHGPKPGLDPFESEPADLSSTHQANSARAGLGRLAKKIVRRLGPVPGLGVDFTGWTYTA</sequence>
<dbReference type="Proteomes" id="UP001179952">
    <property type="component" value="Unassembled WGS sequence"/>
</dbReference>
<reference evidence="2" key="1">
    <citation type="journal article" date="2023" name="Nat. Commun.">
        <title>Diploid and tetraploid genomes of Acorus and the evolution of monocots.</title>
        <authorList>
            <person name="Ma L."/>
            <person name="Liu K.W."/>
            <person name="Li Z."/>
            <person name="Hsiao Y.Y."/>
            <person name="Qi Y."/>
            <person name="Fu T."/>
            <person name="Tang G.D."/>
            <person name="Zhang D."/>
            <person name="Sun W.H."/>
            <person name="Liu D.K."/>
            <person name="Li Y."/>
            <person name="Chen G.Z."/>
            <person name="Liu X.D."/>
            <person name="Liao X.Y."/>
            <person name="Jiang Y.T."/>
            <person name="Yu X."/>
            <person name="Hao Y."/>
            <person name="Huang J."/>
            <person name="Zhao X.W."/>
            <person name="Ke S."/>
            <person name="Chen Y.Y."/>
            <person name="Wu W.L."/>
            <person name="Hsu J.L."/>
            <person name="Lin Y.F."/>
            <person name="Huang M.D."/>
            <person name="Li C.Y."/>
            <person name="Huang L."/>
            <person name="Wang Z.W."/>
            <person name="Zhao X."/>
            <person name="Zhong W.Y."/>
            <person name="Peng D.H."/>
            <person name="Ahmad S."/>
            <person name="Lan S."/>
            <person name="Zhang J.S."/>
            <person name="Tsai W.C."/>
            <person name="Van de Peer Y."/>
            <person name="Liu Z.J."/>
        </authorList>
    </citation>
    <scope>NUCLEOTIDE SEQUENCE</scope>
    <source>
        <strain evidence="2">SCP</strain>
    </source>
</reference>
<comment type="caution">
    <text evidence="2">The sequence shown here is derived from an EMBL/GenBank/DDBJ whole genome shotgun (WGS) entry which is preliminary data.</text>
</comment>
<gene>
    <name evidence="2" type="ORF">QJS04_geneDACA001989</name>
</gene>
<proteinExistence type="predicted"/>
<feature type="region of interest" description="Disordered" evidence="1">
    <location>
        <begin position="116"/>
        <end position="151"/>
    </location>
</feature>
<accession>A0AAV9AAS5</accession>
<dbReference type="EMBL" id="JAUJYN010000011">
    <property type="protein sequence ID" value="KAK1261244.1"/>
    <property type="molecule type" value="Genomic_DNA"/>
</dbReference>
<dbReference type="AlphaFoldDB" id="A0AAV9AAS5"/>
<organism evidence="2 3">
    <name type="scientific">Acorus gramineus</name>
    <name type="common">Dwarf sweet flag</name>
    <dbReference type="NCBI Taxonomy" id="55184"/>
    <lineage>
        <taxon>Eukaryota</taxon>
        <taxon>Viridiplantae</taxon>
        <taxon>Streptophyta</taxon>
        <taxon>Embryophyta</taxon>
        <taxon>Tracheophyta</taxon>
        <taxon>Spermatophyta</taxon>
        <taxon>Magnoliopsida</taxon>
        <taxon>Liliopsida</taxon>
        <taxon>Acoraceae</taxon>
        <taxon>Acorus</taxon>
    </lineage>
</organism>
<feature type="compositionally biased region" description="Basic and acidic residues" evidence="1">
    <location>
        <begin position="116"/>
        <end position="128"/>
    </location>
</feature>